<name>A0AAV5T571_9BILA</name>
<keyword evidence="2" id="KW-1185">Reference proteome</keyword>
<evidence type="ECO:0000313" key="1">
    <source>
        <dbReference type="EMBL" id="GMS90250.1"/>
    </source>
</evidence>
<comment type="caution">
    <text evidence="1">The sequence shown here is derived from an EMBL/GenBank/DDBJ whole genome shotgun (WGS) entry which is preliminary data.</text>
</comment>
<feature type="non-terminal residue" evidence="1">
    <location>
        <position position="1"/>
    </location>
</feature>
<dbReference type="Proteomes" id="UP001432027">
    <property type="component" value="Unassembled WGS sequence"/>
</dbReference>
<dbReference type="AlphaFoldDB" id="A0AAV5T571"/>
<reference evidence="1" key="1">
    <citation type="submission" date="2023-10" db="EMBL/GenBank/DDBJ databases">
        <title>Genome assembly of Pristionchus species.</title>
        <authorList>
            <person name="Yoshida K."/>
            <person name="Sommer R.J."/>
        </authorList>
    </citation>
    <scope>NUCLEOTIDE SEQUENCE</scope>
    <source>
        <strain evidence="1">RS0144</strain>
    </source>
</reference>
<accession>A0AAV5T571</accession>
<proteinExistence type="predicted"/>
<sequence length="165" mass="18714">NEEFDRGLSTIERSGLMYAYRICDDPTREGVLIVSDDTHLDRLTMKRIHRSKIIYGSQKAEATDISAHRLGDNAIMIEAPDYRILKSFAPSNSCPFIYFAFGSNLHALNTDTMVFLPVLRVDGIDYVSDIAGVHDEMITLNCHRLGQFYLMNAQLPCGYFQTSMH</sequence>
<gene>
    <name evidence="1" type="ORF">PENTCL1PPCAC_12425</name>
</gene>
<evidence type="ECO:0000313" key="2">
    <source>
        <dbReference type="Proteomes" id="UP001432027"/>
    </source>
</evidence>
<organism evidence="1 2">
    <name type="scientific">Pristionchus entomophagus</name>
    <dbReference type="NCBI Taxonomy" id="358040"/>
    <lineage>
        <taxon>Eukaryota</taxon>
        <taxon>Metazoa</taxon>
        <taxon>Ecdysozoa</taxon>
        <taxon>Nematoda</taxon>
        <taxon>Chromadorea</taxon>
        <taxon>Rhabditida</taxon>
        <taxon>Rhabditina</taxon>
        <taxon>Diplogasteromorpha</taxon>
        <taxon>Diplogasteroidea</taxon>
        <taxon>Neodiplogasteridae</taxon>
        <taxon>Pristionchus</taxon>
    </lineage>
</organism>
<protein>
    <submittedName>
        <fullName evidence="1">Uncharacterized protein</fullName>
    </submittedName>
</protein>
<dbReference type="EMBL" id="BTSX01000003">
    <property type="protein sequence ID" value="GMS90250.1"/>
    <property type="molecule type" value="Genomic_DNA"/>
</dbReference>